<evidence type="ECO:0000313" key="3">
    <source>
        <dbReference type="Proteomes" id="UP000277582"/>
    </source>
</evidence>
<keyword evidence="3" id="KW-1185">Reference proteome</keyword>
<protein>
    <submittedName>
        <fullName evidence="2">Uncharacterized protein</fullName>
    </submittedName>
</protein>
<comment type="caution">
    <text evidence="2">The sequence shown here is derived from an EMBL/GenBank/DDBJ whole genome shotgun (WGS) entry which is preliminary data.</text>
</comment>
<keyword evidence="1" id="KW-1133">Transmembrane helix</keyword>
<dbReference type="EMBL" id="RCOS01000076">
    <property type="protein sequence ID" value="RSN75292.1"/>
    <property type="molecule type" value="Genomic_DNA"/>
</dbReference>
<proteinExistence type="predicted"/>
<evidence type="ECO:0000256" key="1">
    <source>
        <dbReference type="SAM" id="Phobius"/>
    </source>
</evidence>
<organism evidence="2 3">
    <name type="scientific">Candidatus Methanodesulfokora washburnensis</name>
    <dbReference type="NCBI Taxonomy" id="2478471"/>
    <lineage>
        <taxon>Archaea</taxon>
        <taxon>Thermoproteota</taxon>
        <taxon>Candidatus Korarchaeia</taxon>
        <taxon>Candidatus Korarchaeia incertae sedis</taxon>
        <taxon>Candidatus Methanodesulfokora</taxon>
    </lineage>
</organism>
<feature type="transmembrane region" description="Helical" evidence="1">
    <location>
        <begin position="50"/>
        <end position="68"/>
    </location>
</feature>
<keyword evidence="1" id="KW-0472">Membrane</keyword>
<name>A0A429GN26_9CREN</name>
<reference evidence="2 3" key="1">
    <citation type="submission" date="2018-10" db="EMBL/GenBank/DDBJ databases">
        <title>Co-occurring genomic capacity for anaerobic methane metabolism and dissimilatory sulfite reduction discovered in the Korarchaeota.</title>
        <authorList>
            <person name="Mckay L.J."/>
            <person name="Dlakic M."/>
            <person name="Fields M.W."/>
            <person name="Delmont T.O."/>
            <person name="Eren A.M."/>
            <person name="Jay Z.J."/>
            <person name="Klingelsmith K.B."/>
            <person name="Rusch D.B."/>
            <person name="Inskeep W.P."/>
        </authorList>
    </citation>
    <scope>NUCLEOTIDE SEQUENCE [LARGE SCALE GENOMIC DNA]</scope>
    <source>
        <strain evidence="2 3">MDKW</strain>
    </source>
</reference>
<accession>A0A429GN26</accession>
<gene>
    <name evidence="2" type="ORF">D6D85_06590</name>
</gene>
<dbReference type="AlphaFoldDB" id="A0A429GN26"/>
<keyword evidence="1" id="KW-0812">Transmembrane</keyword>
<dbReference type="Proteomes" id="UP000277582">
    <property type="component" value="Unassembled WGS sequence"/>
</dbReference>
<sequence length="76" mass="8773">MKEKSHTFLFFLIPYLIASILVGIIVYISIFSIIPNYIKLLGEPRPIADSALQGLIWGILFALIMSVYEMRKTRRK</sequence>
<evidence type="ECO:0000313" key="2">
    <source>
        <dbReference type="EMBL" id="RSN75292.1"/>
    </source>
</evidence>
<feature type="transmembrane region" description="Helical" evidence="1">
    <location>
        <begin position="12"/>
        <end position="38"/>
    </location>
</feature>